<dbReference type="Proteomes" id="UP000033411">
    <property type="component" value="Unassembled WGS sequence"/>
</dbReference>
<dbReference type="GO" id="GO:0006508">
    <property type="term" value="P:proteolysis"/>
    <property type="evidence" value="ECO:0007669"/>
    <property type="project" value="UniProtKB-KW"/>
</dbReference>
<evidence type="ECO:0000256" key="14">
    <source>
        <dbReference type="ARBA" id="ARBA00049902"/>
    </source>
</evidence>
<dbReference type="InterPro" id="IPR050396">
    <property type="entry name" value="Glycosyltr_51/Transpeptidase"/>
</dbReference>
<dbReference type="GO" id="GO:0008360">
    <property type="term" value="P:regulation of cell shape"/>
    <property type="evidence" value="ECO:0007669"/>
    <property type="project" value="UniProtKB-KW"/>
</dbReference>
<dbReference type="PANTHER" id="PTHR32282:SF33">
    <property type="entry name" value="PEPTIDOGLYCAN GLYCOSYLTRANSFERASE"/>
    <property type="match status" value="1"/>
</dbReference>
<dbReference type="GO" id="GO:0009252">
    <property type="term" value="P:peptidoglycan biosynthetic process"/>
    <property type="evidence" value="ECO:0007669"/>
    <property type="project" value="UniProtKB-UniPathway"/>
</dbReference>
<evidence type="ECO:0000256" key="5">
    <source>
        <dbReference type="ARBA" id="ARBA00022670"/>
    </source>
</evidence>
<evidence type="ECO:0000256" key="6">
    <source>
        <dbReference type="ARBA" id="ARBA00022676"/>
    </source>
</evidence>
<dbReference type="GO" id="GO:0030288">
    <property type="term" value="C:outer membrane-bounded periplasmic space"/>
    <property type="evidence" value="ECO:0007669"/>
    <property type="project" value="TreeGrafter"/>
</dbReference>
<dbReference type="SUPFAM" id="SSF53955">
    <property type="entry name" value="Lysozyme-like"/>
    <property type="match status" value="1"/>
</dbReference>
<reference evidence="17 18" key="1">
    <citation type="submission" date="2015-03" db="EMBL/GenBank/DDBJ databases">
        <authorList>
            <person name="Lepp D."/>
            <person name="Hassan Y.I."/>
            <person name="Li X.-Z."/>
            <person name="Zhou T."/>
        </authorList>
    </citation>
    <scope>NUCLEOTIDE SEQUENCE [LARGE SCALE GENOMIC DNA]</scope>
    <source>
        <strain evidence="17 18">E84</strain>
    </source>
</reference>
<dbReference type="EMBL" id="LANJ01000011">
    <property type="protein sequence ID" value="KKC39941.1"/>
    <property type="molecule type" value="Genomic_DNA"/>
</dbReference>
<dbReference type="RefSeq" id="WP_046137942.1">
    <property type="nucleotide sequence ID" value="NZ_LANJ01000011.1"/>
</dbReference>
<comment type="similarity">
    <text evidence="2">In the C-terminal section; belongs to the transpeptidase family.</text>
</comment>
<gene>
    <name evidence="17" type="ORF">WH87_06815</name>
</gene>
<dbReference type="PATRIC" id="fig|1293439.3.peg.932"/>
<dbReference type="FunFam" id="1.10.3810.10:FF:000001">
    <property type="entry name" value="Penicillin-binding protein 1A"/>
    <property type="match status" value="1"/>
</dbReference>
<comment type="pathway">
    <text evidence="1">Cell wall biogenesis; peptidoglycan biosynthesis.</text>
</comment>
<keyword evidence="5" id="KW-0645">Protease</keyword>
<dbReference type="GO" id="GO:0071555">
    <property type="term" value="P:cell wall organization"/>
    <property type="evidence" value="ECO:0007669"/>
    <property type="project" value="UniProtKB-KW"/>
</dbReference>
<evidence type="ECO:0000256" key="11">
    <source>
        <dbReference type="ARBA" id="ARBA00023268"/>
    </source>
</evidence>
<evidence type="ECO:0000313" key="18">
    <source>
        <dbReference type="Proteomes" id="UP000033411"/>
    </source>
</evidence>
<dbReference type="STRING" id="1293439.WH87_06815"/>
<evidence type="ECO:0000256" key="13">
    <source>
        <dbReference type="ARBA" id="ARBA00034000"/>
    </source>
</evidence>
<evidence type="ECO:0000256" key="3">
    <source>
        <dbReference type="ARBA" id="ARBA00007739"/>
    </source>
</evidence>
<dbReference type="InterPro" id="IPR036950">
    <property type="entry name" value="PBP_transglycosylase"/>
</dbReference>
<evidence type="ECO:0000256" key="4">
    <source>
        <dbReference type="ARBA" id="ARBA00022645"/>
    </source>
</evidence>
<evidence type="ECO:0000259" key="15">
    <source>
        <dbReference type="Pfam" id="PF00905"/>
    </source>
</evidence>
<evidence type="ECO:0000256" key="8">
    <source>
        <dbReference type="ARBA" id="ARBA00022801"/>
    </source>
</evidence>
<sequence>MQDPFYTKEKRKKSGNMLAADAWLDSSLYEFWQWLGRGYTRFQDFMGIFHVSGFRRLFVELLSDAFTFGAIGAVLVTAMALPAFDATATGEFNKAEDYSVIFQDRFGTEIGRRGIRSDDSVALADMPDYLIKATLATEDRRFYDHFGIDVVGTLRALMSNASGDRSTQGGSSITQQLAKNLFLTPERNLERKINEAFLAVWLEWHYSKDEILKLYFDRAYMGGGNHGVVAAAEYYFGKRVQDISLAEAAMLAGLFKAPGNYAPHIDLAAARGRANLVLSNMVAAGFLTEGQVTAARRHPASAVNRTEDANSPNYFLDWAFAESKKLIQQHQHASNNFVVRTTIDTTLQKYAEEAITSTVREQGQQYDVSQAAMVVTDTNGAIRAMVGGMDYGKSQFNRAIVSTRQPGSAYKIFVYSEAFEQLGLKPSDTITDRPVCIGDWCPQNYGRSYKGNVTLQSAFAQSLNTVPVTLSIKTGRDSIAELSHRMGLTADYPVTRSLALGVASVSVMDMTSSYAVLASGGYKTPAYGITRMSTLNGELVFETDPTAPRERILSETTVQNMNYMLRTVVTGGTGRRAEVAGVPAVGKSGTTSSYRDAWFCGFTGNYVASVWFGNDDYHSTNNLTGGTLPAIAWQKFMAYAHTNIDILPVFGVDFVPAKTVVAEVDPAAEAEPIPERPPNLTPEAARKLVVLADLFEASLRSNTPLSDQANADLPALTSGL</sequence>
<evidence type="ECO:0000313" key="17">
    <source>
        <dbReference type="EMBL" id="KKC39941.1"/>
    </source>
</evidence>
<comment type="catalytic activity">
    <reaction evidence="13">
        <text>Preferential cleavage: (Ac)2-L-Lys-D-Ala-|-D-Ala. Also transpeptidation of peptidyl-alanyl moieties that are N-acyl substituents of D-alanine.</text>
        <dbReference type="EC" id="3.4.16.4"/>
    </reaction>
</comment>
<dbReference type="SUPFAM" id="SSF56601">
    <property type="entry name" value="beta-lactamase/transpeptidase-like"/>
    <property type="match status" value="1"/>
</dbReference>
<evidence type="ECO:0000256" key="7">
    <source>
        <dbReference type="ARBA" id="ARBA00022679"/>
    </source>
</evidence>
<keyword evidence="8" id="KW-0378">Hydrolase</keyword>
<name>A0A0F5QGR0_9HYPH</name>
<dbReference type="PANTHER" id="PTHR32282">
    <property type="entry name" value="BINDING PROTEIN TRANSPEPTIDASE, PUTATIVE-RELATED"/>
    <property type="match status" value="1"/>
</dbReference>
<evidence type="ECO:0000256" key="10">
    <source>
        <dbReference type="ARBA" id="ARBA00022984"/>
    </source>
</evidence>
<accession>A0A0F5QGR0</accession>
<keyword evidence="10" id="KW-0573">Peptidoglycan synthesis</keyword>
<comment type="caution">
    <text evidence="17">The sequence shown here is derived from an EMBL/GenBank/DDBJ whole genome shotgun (WGS) entry which is preliminary data.</text>
</comment>
<dbReference type="GO" id="GO:0008658">
    <property type="term" value="F:penicillin binding"/>
    <property type="evidence" value="ECO:0007669"/>
    <property type="project" value="InterPro"/>
</dbReference>
<keyword evidence="9" id="KW-0133">Cell shape</keyword>
<evidence type="ECO:0000256" key="1">
    <source>
        <dbReference type="ARBA" id="ARBA00004752"/>
    </source>
</evidence>
<dbReference type="Gene3D" id="1.10.3810.10">
    <property type="entry name" value="Biosynthetic peptidoglycan transglycosylase-like"/>
    <property type="match status" value="1"/>
</dbReference>
<keyword evidence="18" id="KW-1185">Reference proteome</keyword>
<proteinExistence type="inferred from homology"/>
<dbReference type="UniPathway" id="UPA00219"/>
<keyword evidence="7" id="KW-0808">Transferase</keyword>
<dbReference type="Gene3D" id="3.40.710.10">
    <property type="entry name" value="DD-peptidase/beta-lactamase superfamily"/>
    <property type="match status" value="1"/>
</dbReference>
<dbReference type="GO" id="GO:0008955">
    <property type="term" value="F:peptidoglycan glycosyltransferase activity"/>
    <property type="evidence" value="ECO:0007669"/>
    <property type="project" value="UniProtKB-EC"/>
</dbReference>
<dbReference type="InterPro" id="IPR001460">
    <property type="entry name" value="PCN-bd_Tpept"/>
</dbReference>
<evidence type="ECO:0000256" key="2">
    <source>
        <dbReference type="ARBA" id="ARBA00007090"/>
    </source>
</evidence>
<protein>
    <submittedName>
        <fullName evidence="17">Penicillin-binding protein</fullName>
    </submittedName>
</protein>
<keyword evidence="4" id="KW-0121">Carboxypeptidase</keyword>
<dbReference type="OrthoDB" id="9766909at2"/>
<dbReference type="Pfam" id="PF00912">
    <property type="entry name" value="Transgly"/>
    <property type="match status" value="1"/>
</dbReference>
<evidence type="ECO:0000259" key="16">
    <source>
        <dbReference type="Pfam" id="PF00912"/>
    </source>
</evidence>
<comment type="catalytic activity">
    <reaction evidence="14">
        <text>[GlcNAc-(1-&gt;4)-Mur2Ac(oyl-L-Ala-gamma-D-Glu-L-Lys-D-Ala-D-Ala)](n)-di-trans,octa-cis-undecaprenyl diphosphate + beta-D-GlcNAc-(1-&gt;4)-Mur2Ac(oyl-L-Ala-gamma-D-Glu-L-Lys-D-Ala-D-Ala)-di-trans,octa-cis-undecaprenyl diphosphate = [GlcNAc-(1-&gt;4)-Mur2Ac(oyl-L-Ala-gamma-D-Glu-L-Lys-D-Ala-D-Ala)](n+1)-di-trans,octa-cis-undecaprenyl diphosphate + di-trans,octa-cis-undecaprenyl diphosphate + H(+)</text>
        <dbReference type="Rhea" id="RHEA:23708"/>
        <dbReference type="Rhea" id="RHEA-COMP:9602"/>
        <dbReference type="Rhea" id="RHEA-COMP:9603"/>
        <dbReference type="ChEBI" id="CHEBI:15378"/>
        <dbReference type="ChEBI" id="CHEBI:58405"/>
        <dbReference type="ChEBI" id="CHEBI:60033"/>
        <dbReference type="ChEBI" id="CHEBI:78435"/>
        <dbReference type="EC" id="2.4.99.28"/>
    </reaction>
</comment>
<dbReference type="GO" id="GO:0009002">
    <property type="term" value="F:serine-type D-Ala-D-Ala carboxypeptidase activity"/>
    <property type="evidence" value="ECO:0007669"/>
    <property type="project" value="UniProtKB-EC"/>
</dbReference>
<feature type="domain" description="Penicillin-binding protein transpeptidase" evidence="15">
    <location>
        <begin position="371"/>
        <end position="603"/>
    </location>
</feature>
<dbReference type="InterPro" id="IPR023346">
    <property type="entry name" value="Lysozyme-like_dom_sf"/>
</dbReference>
<evidence type="ECO:0000256" key="9">
    <source>
        <dbReference type="ARBA" id="ARBA00022960"/>
    </source>
</evidence>
<evidence type="ECO:0000256" key="12">
    <source>
        <dbReference type="ARBA" id="ARBA00023316"/>
    </source>
</evidence>
<dbReference type="InterPro" id="IPR001264">
    <property type="entry name" value="Glyco_trans_51"/>
</dbReference>
<dbReference type="InterPro" id="IPR012338">
    <property type="entry name" value="Beta-lactam/transpept-like"/>
</dbReference>
<keyword evidence="11" id="KW-0511">Multifunctional enzyme</keyword>
<keyword evidence="12" id="KW-0961">Cell wall biogenesis/degradation</keyword>
<dbReference type="Pfam" id="PF00905">
    <property type="entry name" value="Transpeptidase"/>
    <property type="match status" value="1"/>
</dbReference>
<comment type="similarity">
    <text evidence="3">In the N-terminal section; belongs to the glycosyltransferase 51 family.</text>
</comment>
<feature type="domain" description="Glycosyl transferase family 51" evidence="16">
    <location>
        <begin position="116"/>
        <end position="281"/>
    </location>
</feature>
<dbReference type="AlphaFoldDB" id="A0A0F5QGR0"/>
<organism evidence="17 18">
    <name type="scientific">Devosia epidermidihirudinis</name>
    <dbReference type="NCBI Taxonomy" id="1293439"/>
    <lineage>
        <taxon>Bacteria</taxon>
        <taxon>Pseudomonadati</taxon>
        <taxon>Pseudomonadota</taxon>
        <taxon>Alphaproteobacteria</taxon>
        <taxon>Hyphomicrobiales</taxon>
        <taxon>Devosiaceae</taxon>
        <taxon>Devosia</taxon>
    </lineage>
</organism>
<keyword evidence="6" id="KW-0328">Glycosyltransferase</keyword>
<dbReference type="NCBIfam" id="TIGR02074">
    <property type="entry name" value="PBP_1a_fam"/>
    <property type="match status" value="1"/>
</dbReference>